<accession>L1J017</accession>
<dbReference type="KEGG" id="gtt:GUITHDRAFT_141794"/>
<dbReference type="Proteomes" id="UP000011087">
    <property type="component" value="Unassembled WGS sequence"/>
</dbReference>
<dbReference type="PaxDb" id="55529-EKX41816"/>
<feature type="region of interest" description="Disordered" evidence="1">
    <location>
        <begin position="299"/>
        <end position="325"/>
    </location>
</feature>
<dbReference type="HOGENOM" id="CLU_795570_0_0_1"/>
<sequence>MARTLVSPSQLLALNKLIAHAARRHELDPDRPVDLLSPQHSKLITAEEGDMRVLNATPIHSLLSSIITTTSERLLKLCRVLQVEVEKSDMLVPSELDLRDYQEFLEEWELDKLFAIAFANQTVRRWVEPCQSINMHKPEQQKPVELPDNELGEVENLEEYCIEVRNKHQRVAMELKRLKEQRAFAACGSSPIVTSQDLKEHEASVHSLLLCLKYNNGRAQNRTAVGVREECFADAEQYNAERKQEIARRLQEMHEESNSSLERMLRKESPSPDDPQAEHEITKSVMKFAGSLLQFFSLDDKQKKENQPRTQKQAAAPEDPGRERLRKDFFDNEFRSSKVLDVSNHYGTI</sequence>
<dbReference type="EnsemblProtists" id="EKX41816">
    <property type="protein sequence ID" value="EKX41816"/>
    <property type="gene ID" value="GUITHDRAFT_141794"/>
</dbReference>
<gene>
    <name evidence="2" type="ORF">GUITHDRAFT_141794</name>
</gene>
<reference evidence="2 4" key="1">
    <citation type="journal article" date="2012" name="Nature">
        <title>Algal genomes reveal evolutionary mosaicism and the fate of nucleomorphs.</title>
        <authorList>
            <consortium name="DOE Joint Genome Institute"/>
            <person name="Curtis B.A."/>
            <person name="Tanifuji G."/>
            <person name="Burki F."/>
            <person name="Gruber A."/>
            <person name="Irimia M."/>
            <person name="Maruyama S."/>
            <person name="Arias M.C."/>
            <person name="Ball S.G."/>
            <person name="Gile G.H."/>
            <person name="Hirakawa Y."/>
            <person name="Hopkins J.F."/>
            <person name="Kuo A."/>
            <person name="Rensing S.A."/>
            <person name="Schmutz J."/>
            <person name="Symeonidi A."/>
            <person name="Elias M."/>
            <person name="Eveleigh R.J."/>
            <person name="Herman E.K."/>
            <person name="Klute M.J."/>
            <person name="Nakayama T."/>
            <person name="Obornik M."/>
            <person name="Reyes-Prieto A."/>
            <person name="Armbrust E.V."/>
            <person name="Aves S.J."/>
            <person name="Beiko R.G."/>
            <person name="Coutinho P."/>
            <person name="Dacks J.B."/>
            <person name="Durnford D.G."/>
            <person name="Fast N.M."/>
            <person name="Green B.R."/>
            <person name="Grisdale C.J."/>
            <person name="Hempel F."/>
            <person name="Henrissat B."/>
            <person name="Hoppner M.P."/>
            <person name="Ishida K."/>
            <person name="Kim E."/>
            <person name="Koreny L."/>
            <person name="Kroth P.G."/>
            <person name="Liu Y."/>
            <person name="Malik S.B."/>
            <person name="Maier U.G."/>
            <person name="McRose D."/>
            <person name="Mock T."/>
            <person name="Neilson J.A."/>
            <person name="Onodera N.T."/>
            <person name="Poole A.M."/>
            <person name="Pritham E.J."/>
            <person name="Richards T.A."/>
            <person name="Rocap G."/>
            <person name="Roy S.W."/>
            <person name="Sarai C."/>
            <person name="Schaack S."/>
            <person name="Shirato S."/>
            <person name="Slamovits C.H."/>
            <person name="Spencer D.F."/>
            <person name="Suzuki S."/>
            <person name="Worden A.Z."/>
            <person name="Zauner S."/>
            <person name="Barry K."/>
            <person name="Bell C."/>
            <person name="Bharti A.K."/>
            <person name="Crow J.A."/>
            <person name="Grimwood J."/>
            <person name="Kramer R."/>
            <person name="Lindquist E."/>
            <person name="Lucas S."/>
            <person name="Salamov A."/>
            <person name="McFadden G.I."/>
            <person name="Lane C.E."/>
            <person name="Keeling P.J."/>
            <person name="Gray M.W."/>
            <person name="Grigoriev I.V."/>
            <person name="Archibald J.M."/>
        </authorList>
    </citation>
    <scope>NUCLEOTIDE SEQUENCE</scope>
    <source>
        <strain evidence="2 4">CCMP2712</strain>
    </source>
</reference>
<proteinExistence type="predicted"/>
<dbReference type="EMBL" id="JH993021">
    <property type="protein sequence ID" value="EKX41816.1"/>
    <property type="molecule type" value="Genomic_DNA"/>
</dbReference>
<evidence type="ECO:0000313" key="2">
    <source>
        <dbReference type="EMBL" id="EKX41816.1"/>
    </source>
</evidence>
<reference evidence="3" key="3">
    <citation type="submission" date="2015-06" db="UniProtKB">
        <authorList>
            <consortium name="EnsemblProtists"/>
        </authorList>
    </citation>
    <scope>IDENTIFICATION</scope>
</reference>
<dbReference type="RefSeq" id="XP_005828796.1">
    <property type="nucleotide sequence ID" value="XM_005828739.1"/>
</dbReference>
<feature type="region of interest" description="Disordered" evidence="1">
    <location>
        <begin position="252"/>
        <end position="278"/>
    </location>
</feature>
<evidence type="ECO:0000313" key="4">
    <source>
        <dbReference type="Proteomes" id="UP000011087"/>
    </source>
</evidence>
<organism evidence="2">
    <name type="scientific">Guillardia theta (strain CCMP2712)</name>
    <name type="common">Cryptophyte</name>
    <dbReference type="NCBI Taxonomy" id="905079"/>
    <lineage>
        <taxon>Eukaryota</taxon>
        <taxon>Cryptophyceae</taxon>
        <taxon>Pyrenomonadales</taxon>
        <taxon>Geminigeraceae</taxon>
        <taxon>Guillardia</taxon>
    </lineage>
</organism>
<evidence type="ECO:0000313" key="3">
    <source>
        <dbReference type="EnsemblProtists" id="EKX41816"/>
    </source>
</evidence>
<reference evidence="4" key="2">
    <citation type="submission" date="2012-11" db="EMBL/GenBank/DDBJ databases">
        <authorList>
            <person name="Kuo A."/>
            <person name="Curtis B.A."/>
            <person name="Tanifuji G."/>
            <person name="Burki F."/>
            <person name="Gruber A."/>
            <person name="Irimia M."/>
            <person name="Maruyama S."/>
            <person name="Arias M.C."/>
            <person name="Ball S.G."/>
            <person name="Gile G.H."/>
            <person name="Hirakawa Y."/>
            <person name="Hopkins J.F."/>
            <person name="Rensing S.A."/>
            <person name="Schmutz J."/>
            <person name="Symeonidi A."/>
            <person name="Elias M."/>
            <person name="Eveleigh R.J."/>
            <person name="Herman E.K."/>
            <person name="Klute M.J."/>
            <person name="Nakayama T."/>
            <person name="Obornik M."/>
            <person name="Reyes-Prieto A."/>
            <person name="Armbrust E.V."/>
            <person name="Aves S.J."/>
            <person name="Beiko R.G."/>
            <person name="Coutinho P."/>
            <person name="Dacks J.B."/>
            <person name="Durnford D.G."/>
            <person name="Fast N.M."/>
            <person name="Green B.R."/>
            <person name="Grisdale C."/>
            <person name="Hempe F."/>
            <person name="Henrissat B."/>
            <person name="Hoppner M.P."/>
            <person name="Ishida K.-I."/>
            <person name="Kim E."/>
            <person name="Koreny L."/>
            <person name="Kroth P.G."/>
            <person name="Liu Y."/>
            <person name="Malik S.-B."/>
            <person name="Maier U.G."/>
            <person name="McRose D."/>
            <person name="Mock T."/>
            <person name="Neilson J.A."/>
            <person name="Onodera N.T."/>
            <person name="Poole A.M."/>
            <person name="Pritham E.J."/>
            <person name="Richards T.A."/>
            <person name="Rocap G."/>
            <person name="Roy S.W."/>
            <person name="Sarai C."/>
            <person name="Schaack S."/>
            <person name="Shirato S."/>
            <person name="Slamovits C.H."/>
            <person name="Spencer D.F."/>
            <person name="Suzuki S."/>
            <person name="Worden A.Z."/>
            <person name="Zauner S."/>
            <person name="Barry K."/>
            <person name="Bell C."/>
            <person name="Bharti A.K."/>
            <person name="Crow J.A."/>
            <person name="Grimwood J."/>
            <person name="Kramer R."/>
            <person name="Lindquist E."/>
            <person name="Lucas S."/>
            <person name="Salamov A."/>
            <person name="McFadden G.I."/>
            <person name="Lane C.E."/>
            <person name="Keeling P.J."/>
            <person name="Gray M.W."/>
            <person name="Grigoriev I.V."/>
            <person name="Archibald J.M."/>
        </authorList>
    </citation>
    <scope>NUCLEOTIDE SEQUENCE</scope>
    <source>
        <strain evidence="4">CCMP2712</strain>
    </source>
</reference>
<name>L1J017_GUITC</name>
<protein>
    <submittedName>
        <fullName evidence="2 3">Uncharacterized protein</fullName>
    </submittedName>
</protein>
<dbReference type="GeneID" id="17298460"/>
<keyword evidence="4" id="KW-1185">Reference proteome</keyword>
<dbReference type="AlphaFoldDB" id="L1J017"/>
<evidence type="ECO:0000256" key="1">
    <source>
        <dbReference type="SAM" id="MobiDB-lite"/>
    </source>
</evidence>